<dbReference type="OMA" id="NIMMNDR"/>
<evidence type="ECO:0000313" key="4">
    <source>
        <dbReference type="Proteomes" id="UP000494040"/>
    </source>
</evidence>
<sequence length="228" mass="25396">MGVSKGLFRRACVLTIFCATTFFVHCQKNEDKEKGILDFLPFKGSSSTAAPDPTYPHQSVVNSVNKTRTMPCKCEEGSCNCCTGNVLTNFNVSMRNKICVNVAYDPDDFEFLYKVMFNERQLYQNTISGKNPPPICLPLRRFLPGTACLRFNNVYMIGRNLHACLTLVGLWQEFELFNISFDCIRVGTSGIAIVKPEEGGGLPIPVVGEDVDPDDLDYNDSAKTILTH</sequence>
<evidence type="ECO:0000313" key="3">
    <source>
        <dbReference type="EnsemblMetazoa" id="XP_024085287.1"/>
    </source>
</evidence>
<dbReference type="InterPro" id="IPR031941">
    <property type="entry name" value="DUF4773"/>
</dbReference>
<protein>
    <recommendedName>
        <fullName evidence="2">DUF4773 domain-containing protein</fullName>
    </recommendedName>
</protein>
<dbReference type="Proteomes" id="UP000494040">
    <property type="component" value="Unassembled WGS sequence"/>
</dbReference>
<feature type="chain" id="PRO_5035193826" description="DUF4773 domain-containing protein" evidence="1">
    <location>
        <begin position="27"/>
        <end position="228"/>
    </location>
</feature>
<dbReference type="EnsemblMetazoa" id="XM_024229519.1">
    <property type="protein sequence ID" value="XP_024085287.1"/>
    <property type="gene ID" value="LOC106671431"/>
</dbReference>
<dbReference type="GeneID" id="106671431"/>
<feature type="domain" description="DUF4773" evidence="2">
    <location>
        <begin position="71"/>
        <end position="190"/>
    </location>
</feature>
<proteinExistence type="predicted"/>
<accession>A0A8I6TL18</accession>
<organism evidence="3 4">
    <name type="scientific">Cimex lectularius</name>
    <name type="common">Bed bug</name>
    <name type="synonym">Acanthia lectularia</name>
    <dbReference type="NCBI Taxonomy" id="79782"/>
    <lineage>
        <taxon>Eukaryota</taxon>
        <taxon>Metazoa</taxon>
        <taxon>Ecdysozoa</taxon>
        <taxon>Arthropoda</taxon>
        <taxon>Hexapoda</taxon>
        <taxon>Insecta</taxon>
        <taxon>Pterygota</taxon>
        <taxon>Neoptera</taxon>
        <taxon>Paraneoptera</taxon>
        <taxon>Hemiptera</taxon>
        <taxon>Heteroptera</taxon>
        <taxon>Panheteroptera</taxon>
        <taxon>Cimicomorpha</taxon>
        <taxon>Cimicidae</taxon>
        <taxon>Cimex</taxon>
    </lineage>
</organism>
<dbReference type="PANTHER" id="PTHR36299">
    <property type="entry name" value="AGAP008005-PA"/>
    <property type="match status" value="1"/>
</dbReference>
<dbReference type="KEGG" id="clec:106671431"/>
<evidence type="ECO:0000256" key="1">
    <source>
        <dbReference type="SAM" id="SignalP"/>
    </source>
</evidence>
<feature type="signal peptide" evidence="1">
    <location>
        <begin position="1"/>
        <end position="26"/>
    </location>
</feature>
<name>A0A8I6TL18_CIMLE</name>
<evidence type="ECO:0000259" key="2">
    <source>
        <dbReference type="Pfam" id="PF15998"/>
    </source>
</evidence>
<dbReference type="Pfam" id="PF15998">
    <property type="entry name" value="DUF4773"/>
    <property type="match status" value="1"/>
</dbReference>
<keyword evidence="4" id="KW-1185">Reference proteome</keyword>
<keyword evidence="1" id="KW-0732">Signal</keyword>
<dbReference type="PANTHER" id="PTHR36299:SF4">
    <property type="entry name" value="GH07892P-RELATED"/>
    <property type="match status" value="1"/>
</dbReference>
<reference evidence="3" key="1">
    <citation type="submission" date="2022-01" db="UniProtKB">
        <authorList>
            <consortium name="EnsemblMetazoa"/>
        </authorList>
    </citation>
    <scope>IDENTIFICATION</scope>
</reference>
<dbReference type="AlphaFoldDB" id="A0A8I6TL18"/>
<dbReference type="OrthoDB" id="8189990at2759"/>
<dbReference type="RefSeq" id="XP_024085287.1">
    <property type="nucleotide sequence ID" value="XM_024229519.1"/>
</dbReference>